<reference evidence="1" key="1">
    <citation type="submission" date="2022-11" db="EMBL/GenBank/DDBJ databases">
        <authorList>
            <person name="Petersen C."/>
        </authorList>
    </citation>
    <scope>NUCLEOTIDE SEQUENCE</scope>
    <source>
        <strain evidence="1">IBT 16849</strain>
    </source>
</reference>
<proteinExistence type="predicted"/>
<keyword evidence="2" id="KW-1185">Reference proteome</keyword>
<gene>
    <name evidence="1" type="ORF">N7472_009223</name>
</gene>
<protein>
    <submittedName>
        <fullName evidence="1">Uncharacterized protein</fullName>
    </submittedName>
</protein>
<comment type="caution">
    <text evidence="1">The sequence shown here is derived from an EMBL/GenBank/DDBJ whole genome shotgun (WGS) entry which is preliminary data.</text>
</comment>
<dbReference type="AlphaFoldDB" id="A0A9W9IUA0"/>
<name>A0A9W9IUA0_9EURO</name>
<evidence type="ECO:0000313" key="2">
    <source>
        <dbReference type="Proteomes" id="UP001150879"/>
    </source>
</evidence>
<dbReference type="Proteomes" id="UP001150879">
    <property type="component" value="Unassembled WGS sequence"/>
</dbReference>
<dbReference type="EMBL" id="JAPQKP010000006">
    <property type="protein sequence ID" value="KAJ5184383.1"/>
    <property type="molecule type" value="Genomic_DNA"/>
</dbReference>
<sequence length="149" mass="16501">MYTRAPPIDEQGYIPDKPRSYQDLTEPFMVTIRQLGGDSVKDIKMIWWYIAALDEGVVDGCGSSVEEEFSSKFFPLSEAKMMLSFQNDLAVLEKAIKLQRQKPAERSDVGTETFLPAKGSGMLLNLAHVNGERAADPSGISVFYSAMNA</sequence>
<accession>A0A9W9IUA0</accession>
<organism evidence="1 2">
    <name type="scientific">Penicillium cf. griseofulvum</name>
    <dbReference type="NCBI Taxonomy" id="2972120"/>
    <lineage>
        <taxon>Eukaryota</taxon>
        <taxon>Fungi</taxon>
        <taxon>Dikarya</taxon>
        <taxon>Ascomycota</taxon>
        <taxon>Pezizomycotina</taxon>
        <taxon>Eurotiomycetes</taxon>
        <taxon>Eurotiomycetidae</taxon>
        <taxon>Eurotiales</taxon>
        <taxon>Aspergillaceae</taxon>
        <taxon>Penicillium</taxon>
    </lineage>
</organism>
<evidence type="ECO:0000313" key="1">
    <source>
        <dbReference type="EMBL" id="KAJ5184383.1"/>
    </source>
</evidence>
<reference evidence="1" key="2">
    <citation type="journal article" date="2023" name="IMA Fungus">
        <title>Comparative genomic study of the Penicillium genus elucidates a diverse pangenome and 15 lateral gene transfer events.</title>
        <authorList>
            <person name="Petersen C."/>
            <person name="Sorensen T."/>
            <person name="Nielsen M.R."/>
            <person name="Sondergaard T.E."/>
            <person name="Sorensen J.L."/>
            <person name="Fitzpatrick D.A."/>
            <person name="Frisvad J.C."/>
            <person name="Nielsen K.L."/>
        </authorList>
    </citation>
    <scope>NUCLEOTIDE SEQUENCE</scope>
    <source>
        <strain evidence="1">IBT 16849</strain>
    </source>
</reference>